<dbReference type="Gene3D" id="2.170.130.10">
    <property type="entry name" value="TonB-dependent receptor, plug domain"/>
    <property type="match status" value="1"/>
</dbReference>
<dbReference type="OrthoDB" id="9760333at2"/>
<feature type="domain" description="TonB-dependent receptor-like beta-barrel" evidence="13">
    <location>
        <begin position="182"/>
        <end position="577"/>
    </location>
</feature>
<dbReference type="PANTHER" id="PTHR30069">
    <property type="entry name" value="TONB-DEPENDENT OUTER MEMBRANE RECEPTOR"/>
    <property type="match status" value="1"/>
</dbReference>
<keyword evidence="9 10" id="KW-0998">Cell outer membrane</keyword>
<dbReference type="PROSITE" id="PS52016">
    <property type="entry name" value="TONB_DEPENDENT_REC_3"/>
    <property type="match status" value="1"/>
</dbReference>
<dbReference type="eggNOG" id="COG4206">
    <property type="taxonomic scope" value="Bacteria"/>
</dbReference>
<evidence type="ECO:0000259" key="14">
    <source>
        <dbReference type="Pfam" id="PF07715"/>
    </source>
</evidence>
<dbReference type="InterPro" id="IPR039426">
    <property type="entry name" value="TonB-dep_rcpt-like"/>
</dbReference>
<accession>X7ED68</accession>
<keyword evidence="5 12" id="KW-0732">Signal</keyword>
<name>X7ED68_9RHOB</name>
<protein>
    <recommendedName>
        <fullName evidence="17">TonB-denpendent receptor</fullName>
    </recommendedName>
</protein>
<dbReference type="Pfam" id="PF07715">
    <property type="entry name" value="Plug"/>
    <property type="match status" value="1"/>
</dbReference>
<evidence type="ECO:0000256" key="6">
    <source>
        <dbReference type="ARBA" id="ARBA00023077"/>
    </source>
</evidence>
<dbReference type="CDD" id="cd01347">
    <property type="entry name" value="ligand_gated_channel"/>
    <property type="match status" value="1"/>
</dbReference>
<dbReference type="PANTHER" id="PTHR30069:SF29">
    <property type="entry name" value="HEMOGLOBIN AND HEMOGLOBIN-HAPTOGLOBIN-BINDING PROTEIN 1-RELATED"/>
    <property type="match status" value="1"/>
</dbReference>
<dbReference type="InterPro" id="IPR000531">
    <property type="entry name" value="Beta-barrel_TonB"/>
</dbReference>
<dbReference type="EMBL" id="JALZ01000039">
    <property type="protein sequence ID" value="ETX13063.1"/>
    <property type="molecule type" value="Genomic_DNA"/>
</dbReference>
<keyword evidence="4 10" id="KW-0812">Transmembrane</keyword>
<keyword evidence="8" id="KW-0675">Receptor</keyword>
<feature type="signal peptide" evidence="12">
    <location>
        <begin position="1"/>
        <end position="21"/>
    </location>
</feature>
<feature type="domain" description="TonB-dependent receptor plug" evidence="14">
    <location>
        <begin position="44"/>
        <end position="156"/>
    </location>
</feature>
<comment type="similarity">
    <text evidence="10 11">Belongs to the TonB-dependent receptor family.</text>
</comment>
<evidence type="ECO:0000256" key="4">
    <source>
        <dbReference type="ARBA" id="ARBA00022692"/>
    </source>
</evidence>
<dbReference type="InterPro" id="IPR037066">
    <property type="entry name" value="Plug_dom_sf"/>
</dbReference>
<dbReference type="STRING" id="1449350.OCH239_13670"/>
<dbReference type="AlphaFoldDB" id="X7ED68"/>
<evidence type="ECO:0000256" key="2">
    <source>
        <dbReference type="ARBA" id="ARBA00022448"/>
    </source>
</evidence>
<feature type="chain" id="PRO_5004979649" description="TonB-denpendent receptor" evidence="12">
    <location>
        <begin position="22"/>
        <end position="603"/>
    </location>
</feature>
<comment type="caution">
    <text evidence="15">The sequence shown here is derived from an EMBL/GenBank/DDBJ whole genome shotgun (WGS) entry which is preliminary data.</text>
</comment>
<dbReference type="InterPro" id="IPR036942">
    <property type="entry name" value="Beta-barrel_TonB_sf"/>
</dbReference>
<evidence type="ECO:0000256" key="12">
    <source>
        <dbReference type="SAM" id="SignalP"/>
    </source>
</evidence>
<dbReference type="GO" id="GO:0044718">
    <property type="term" value="P:siderophore transmembrane transport"/>
    <property type="evidence" value="ECO:0007669"/>
    <property type="project" value="TreeGrafter"/>
</dbReference>
<evidence type="ECO:0000256" key="3">
    <source>
        <dbReference type="ARBA" id="ARBA00022452"/>
    </source>
</evidence>
<evidence type="ECO:0008006" key="17">
    <source>
        <dbReference type="Google" id="ProtNLM"/>
    </source>
</evidence>
<keyword evidence="7 10" id="KW-0472">Membrane</keyword>
<evidence type="ECO:0000256" key="8">
    <source>
        <dbReference type="ARBA" id="ARBA00023170"/>
    </source>
</evidence>
<evidence type="ECO:0000256" key="1">
    <source>
        <dbReference type="ARBA" id="ARBA00004571"/>
    </source>
</evidence>
<dbReference type="RefSeq" id="WP_051489606.1">
    <property type="nucleotide sequence ID" value="NZ_JALZ01000039.1"/>
</dbReference>
<dbReference type="Pfam" id="PF00593">
    <property type="entry name" value="TonB_dep_Rec_b-barrel"/>
    <property type="match status" value="1"/>
</dbReference>
<dbReference type="Gene3D" id="2.40.170.20">
    <property type="entry name" value="TonB-dependent receptor, beta-barrel domain"/>
    <property type="match status" value="1"/>
</dbReference>
<dbReference type="InterPro" id="IPR012910">
    <property type="entry name" value="Plug_dom"/>
</dbReference>
<proteinExistence type="inferred from homology"/>
<evidence type="ECO:0000256" key="7">
    <source>
        <dbReference type="ARBA" id="ARBA00023136"/>
    </source>
</evidence>
<evidence type="ECO:0000313" key="15">
    <source>
        <dbReference type="EMBL" id="ETX13063.1"/>
    </source>
</evidence>
<organism evidence="15 16">
    <name type="scientific">Roseivivax halodurans JCM 10272</name>
    <dbReference type="NCBI Taxonomy" id="1449350"/>
    <lineage>
        <taxon>Bacteria</taxon>
        <taxon>Pseudomonadati</taxon>
        <taxon>Pseudomonadota</taxon>
        <taxon>Alphaproteobacteria</taxon>
        <taxon>Rhodobacterales</taxon>
        <taxon>Roseobacteraceae</taxon>
        <taxon>Roseivivax</taxon>
    </lineage>
</organism>
<gene>
    <name evidence="15" type="ORF">OCH239_13670</name>
</gene>
<keyword evidence="3 10" id="KW-1134">Transmembrane beta strand</keyword>
<evidence type="ECO:0000313" key="16">
    <source>
        <dbReference type="Proteomes" id="UP000022447"/>
    </source>
</evidence>
<dbReference type="SUPFAM" id="SSF56935">
    <property type="entry name" value="Porins"/>
    <property type="match status" value="1"/>
</dbReference>
<comment type="subcellular location">
    <subcellularLocation>
        <location evidence="1 10">Cell outer membrane</location>
        <topology evidence="1 10">Multi-pass membrane protein</topology>
    </subcellularLocation>
</comment>
<sequence length="603" mass="64330">MTRLLITVSSIALALPAASRAQEQEAIELDPITIYGNQADLPISRTGASVAIIEEDALQTAPSASLTDIIADTPGVTFTQTGGPAGLSYGNINYSRVRGLDQKYAPVLFNGIDISDPTSTGTSFDWANLMLGGLSRAEVVKGSQSALYGSEAVAGIFALTGADAPEAPGTEGSIALEAGAFNTRRASLSYGAATERAGFAVSASRARTDGFSAFSSDGEEDGFAGGQYSFDAYYNVSQDLRVGLTGFSFDSEFDYDPNPNTGDTLQRGLRAYVEAQTGAVAHSFNVSRFSIDRETPNAYYTEYEGERDEVSYLATWDTSPALTLSYGADWTLETAASTTDEEIEVIGLFGEAQYAATETLDLSLSLRHDDNSQFGGSTTGRAALTWRAAPDLTVRSSLGNGFRAPSLSELYGTFGANPDLDPETSRSFDLGVEKTFVSGAQVTATLFHTEVDDLIQYVEEYQQVSGTSVSQGIELSGEVPLGDRVTLTGAYTYTDARNANDDPLERVARHALDLGLAADITDRIQAGASLQHRADLPDTFGATGFSRQEVDDYTVANARFGYSFGEGREAYIRVENLFDADYEVIPGYETSGRAAYFGVRASF</sequence>
<dbReference type="GO" id="GO:0015344">
    <property type="term" value="F:siderophore uptake transmembrane transporter activity"/>
    <property type="evidence" value="ECO:0007669"/>
    <property type="project" value="TreeGrafter"/>
</dbReference>
<evidence type="ECO:0000256" key="10">
    <source>
        <dbReference type="PROSITE-ProRule" id="PRU01360"/>
    </source>
</evidence>
<evidence type="ECO:0000259" key="13">
    <source>
        <dbReference type="Pfam" id="PF00593"/>
    </source>
</evidence>
<keyword evidence="16" id="KW-1185">Reference proteome</keyword>
<evidence type="ECO:0000256" key="11">
    <source>
        <dbReference type="RuleBase" id="RU003357"/>
    </source>
</evidence>
<dbReference type="Proteomes" id="UP000022447">
    <property type="component" value="Unassembled WGS sequence"/>
</dbReference>
<dbReference type="GO" id="GO:0009279">
    <property type="term" value="C:cell outer membrane"/>
    <property type="evidence" value="ECO:0007669"/>
    <property type="project" value="UniProtKB-SubCell"/>
</dbReference>
<reference evidence="15 16" key="1">
    <citation type="submission" date="2014-01" db="EMBL/GenBank/DDBJ databases">
        <title>Roseivivax halodurans JCM 10272 Genome Sequencing.</title>
        <authorList>
            <person name="Lai Q."/>
            <person name="Li G."/>
            <person name="Shao Z."/>
        </authorList>
    </citation>
    <scope>NUCLEOTIDE SEQUENCE [LARGE SCALE GENOMIC DNA]</scope>
    <source>
        <strain evidence="15 16">JCM 10272</strain>
    </source>
</reference>
<evidence type="ECO:0000256" key="9">
    <source>
        <dbReference type="ARBA" id="ARBA00023237"/>
    </source>
</evidence>
<evidence type="ECO:0000256" key="5">
    <source>
        <dbReference type="ARBA" id="ARBA00022729"/>
    </source>
</evidence>
<keyword evidence="6 11" id="KW-0798">TonB box</keyword>
<keyword evidence="2 10" id="KW-0813">Transport</keyword>